<name>A0A1F6BLW1_9BACT</name>
<keyword evidence="2" id="KW-0472">Membrane</keyword>
<evidence type="ECO:0000313" key="5">
    <source>
        <dbReference type="Proteomes" id="UP000179324"/>
    </source>
</evidence>
<evidence type="ECO:0000256" key="2">
    <source>
        <dbReference type="SAM" id="Phobius"/>
    </source>
</evidence>
<dbReference type="AlphaFoldDB" id="A0A1F6BLW1"/>
<feature type="transmembrane region" description="Helical" evidence="2">
    <location>
        <begin position="112"/>
        <end position="131"/>
    </location>
</feature>
<organism evidence="4 5">
    <name type="scientific">Candidatus Jorgensenbacteria bacterium GWC1_48_12</name>
    <dbReference type="NCBI Taxonomy" id="1798469"/>
    <lineage>
        <taxon>Bacteria</taxon>
        <taxon>Candidatus Joergenseniibacteriota</taxon>
    </lineage>
</organism>
<dbReference type="SUPFAM" id="SSF51735">
    <property type="entry name" value="NAD(P)-binding Rossmann-fold domains"/>
    <property type="match status" value="2"/>
</dbReference>
<dbReference type="InterPro" id="IPR036291">
    <property type="entry name" value="NAD(P)-bd_dom_sf"/>
</dbReference>
<comment type="caution">
    <text evidence="4">The sequence shown here is derived from an EMBL/GenBank/DDBJ whole genome shotgun (WGS) entry which is preliminary data.</text>
</comment>
<dbReference type="CDD" id="cd05237">
    <property type="entry name" value="UDP_invert_4-6DH_SDR_e"/>
    <property type="match status" value="1"/>
</dbReference>
<dbReference type="PANTHER" id="PTHR43318:SF1">
    <property type="entry name" value="POLYSACCHARIDE BIOSYNTHESIS PROTEIN EPSC-RELATED"/>
    <property type="match status" value="1"/>
</dbReference>
<evidence type="ECO:0000313" key="4">
    <source>
        <dbReference type="EMBL" id="OGG37843.1"/>
    </source>
</evidence>
<dbReference type="PANTHER" id="PTHR43318">
    <property type="entry name" value="UDP-N-ACETYLGLUCOSAMINE 4,6-DEHYDRATASE"/>
    <property type="match status" value="1"/>
</dbReference>
<dbReference type="InterPro" id="IPR051203">
    <property type="entry name" value="Polysaccharide_Synthase-Rel"/>
</dbReference>
<reference evidence="4 5" key="1">
    <citation type="journal article" date="2016" name="Nat. Commun.">
        <title>Thousands of microbial genomes shed light on interconnected biogeochemical processes in an aquifer system.</title>
        <authorList>
            <person name="Anantharaman K."/>
            <person name="Brown C.T."/>
            <person name="Hug L.A."/>
            <person name="Sharon I."/>
            <person name="Castelle C.J."/>
            <person name="Probst A.J."/>
            <person name="Thomas B.C."/>
            <person name="Singh A."/>
            <person name="Wilkins M.J."/>
            <person name="Karaoz U."/>
            <person name="Brodie E.L."/>
            <person name="Williams K.H."/>
            <person name="Hubbard S.S."/>
            <person name="Banfield J.F."/>
        </authorList>
    </citation>
    <scope>NUCLEOTIDE SEQUENCE [LARGE SCALE GENOMIC DNA]</scope>
</reference>
<keyword evidence="2" id="KW-0812">Transmembrane</keyword>
<evidence type="ECO:0000259" key="3">
    <source>
        <dbReference type="Pfam" id="PF02719"/>
    </source>
</evidence>
<gene>
    <name evidence="4" type="ORF">A2127_00470</name>
</gene>
<accession>A0A1F6BLW1</accession>
<dbReference type="InterPro" id="IPR003869">
    <property type="entry name" value="Polysac_CapD-like"/>
</dbReference>
<feature type="transmembrane region" description="Helical" evidence="2">
    <location>
        <begin position="12"/>
        <end position="33"/>
    </location>
</feature>
<feature type="domain" description="Polysaccharide biosynthesis protein CapD-like" evidence="3">
    <location>
        <begin position="291"/>
        <end position="573"/>
    </location>
</feature>
<dbReference type="Proteomes" id="UP000179324">
    <property type="component" value="Unassembled WGS sequence"/>
</dbReference>
<dbReference type="Pfam" id="PF13727">
    <property type="entry name" value="CoA_binding_3"/>
    <property type="match status" value="1"/>
</dbReference>
<dbReference type="EMBL" id="MFKI01000045">
    <property type="protein sequence ID" value="OGG37843.1"/>
    <property type="molecule type" value="Genomic_DNA"/>
</dbReference>
<sequence>MYQYLRGRRAIVFGLADVLLVALSLWLAFALRFDGALPLEYQGRFLYYFLILAALNVVFLSRERLYSFAWEFVSLKELTRLFRAVTYANVVFALIIFVLRENTVLFAGFPRSIIFINYFLNLIFVGGVRIAKRVWHETVRRRPISDAPRALIVGADSEGEHLIRDLLRAGGNSPFPIAIIDHRKERVGTSIHGVRVLGGIEIIPEAVKTHNIEHVIVALAAAEADTIREAVKYAREAGVKNIKIIPDTHELLTGRVTLTDFREIEIEDLLGRNPAKIETQKISEFVRDKTVLITGAAGSIGSELSRQTMAFGPKTLVLLDSNESDLYDLHMELLRSYPAKNLHSVVANIVNRDKMFKIIKKISPDVIFHAAAYKHVPLMEDFPDEAVETNLFGTLNVAEAAIRSRVPKFVLISTDKAINPTSVMGKTKRAAEIVTQELNKKGITRFVSVRFGNVIGSRGSVVPLFKEQIKSRSPLTVTHPDMTRYFMTIPEAALLVMEAGAAGEGGEIFMLDMGKPVKILEVAKEMIRLAGLRPDVDIPIVFIGIRPGEKIFEEVVSDEERRVGQTQWDKILITKNQNSKSSESVGENLRNLKSALAGGAEKTAAALDRFVV</sequence>
<protein>
    <recommendedName>
        <fullName evidence="3">Polysaccharide biosynthesis protein CapD-like domain-containing protein</fullName>
    </recommendedName>
</protein>
<feature type="transmembrane region" description="Helical" evidence="2">
    <location>
        <begin position="81"/>
        <end position="100"/>
    </location>
</feature>
<dbReference type="Pfam" id="PF02719">
    <property type="entry name" value="Polysacc_synt_2"/>
    <property type="match status" value="1"/>
</dbReference>
<dbReference type="Gene3D" id="3.40.50.720">
    <property type="entry name" value="NAD(P)-binding Rossmann-like Domain"/>
    <property type="match status" value="2"/>
</dbReference>
<comment type="similarity">
    <text evidence="1">Belongs to the polysaccharide synthase family.</text>
</comment>
<proteinExistence type="inferred from homology"/>
<evidence type="ECO:0000256" key="1">
    <source>
        <dbReference type="ARBA" id="ARBA00007430"/>
    </source>
</evidence>
<keyword evidence="2" id="KW-1133">Transmembrane helix</keyword>
<feature type="transmembrane region" description="Helical" evidence="2">
    <location>
        <begin position="45"/>
        <end position="61"/>
    </location>
</feature>